<proteinExistence type="inferred from homology"/>
<dbReference type="Proteomes" id="UP000032809">
    <property type="component" value="Chromosome I"/>
</dbReference>
<dbReference type="InterPro" id="IPR020539">
    <property type="entry name" value="RNase_P_CS"/>
</dbReference>
<protein>
    <recommendedName>
        <fullName evidence="7 8">Ribonuclease P protein component</fullName>
        <shortName evidence="7">RNase P protein</shortName>
        <shortName evidence="7">RNaseP protein</shortName>
        <ecNumber evidence="7 8">3.1.26.5</ecNumber>
    </recommendedName>
    <alternativeName>
        <fullName evidence="7">Protein C5</fullName>
    </alternativeName>
</protein>
<dbReference type="AlphaFoldDB" id="A0A0C7NJ48"/>
<dbReference type="InterPro" id="IPR014721">
    <property type="entry name" value="Ribsml_uS5_D2-typ_fold_subgr"/>
</dbReference>
<dbReference type="RefSeq" id="WP_045087501.1">
    <property type="nucleotide sequence ID" value="NZ_LN824141.1"/>
</dbReference>
<organism evidence="9 10">
    <name type="scientific">Defluviitoga tunisiensis</name>
    <dbReference type="NCBI Taxonomy" id="1006576"/>
    <lineage>
        <taxon>Bacteria</taxon>
        <taxon>Thermotogati</taxon>
        <taxon>Thermotogota</taxon>
        <taxon>Thermotogae</taxon>
        <taxon>Petrotogales</taxon>
        <taxon>Petrotogaceae</taxon>
        <taxon>Defluviitoga</taxon>
    </lineage>
</organism>
<evidence type="ECO:0000313" key="9">
    <source>
        <dbReference type="EMBL" id="CEP77961.1"/>
    </source>
</evidence>
<keyword evidence="4 7" id="KW-0255">Endonuclease</keyword>
<dbReference type="GO" id="GO:0030677">
    <property type="term" value="C:ribonuclease P complex"/>
    <property type="evidence" value="ECO:0007669"/>
    <property type="project" value="TreeGrafter"/>
</dbReference>
<dbReference type="NCBIfam" id="TIGR00188">
    <property type="entry name" value="rnpA"/>
    <property type="match status" value="1"/>
</dbReference>
<comment type="catalytic activity">
    <reaction evidence="7">
        <text>Endonucleolytic cleavage of RNA, removing 5'-extranucleotides from tRNA precursor.</text>
        <dbReference type="EC" id="3.1.26.5"/>
    </reaction>
</comment>
<dbReference type="EC" id="3.1.26.5" evidence="7 8"/>
<evidence type="ECO:0000256" key="8">
    <source>
        <dbReference type="NCBIfam" id="TIGR00188"/>
    </source>
</evidence>
<dbReference type="InterPro" id="IPR000100">
    <property type="entry name" value="RNase_P"/>
</dbReference>
<comment type="similarity">
    <text evidence="7">Belongs to the RnpA family.</text>
</comment>
<keyword evidence="2 7" id="KW-0819">tRNA processing</keyword>
<keyword evidence="3 7" id="KW-0540">Nuclease</keyword>
<dbReference type="PANTHER" id="PTHR33992:SF1">
    <property type="entry name" value="RIBONUCLEASE P PROTEIN COMPONENT"/>
    <property type="match status" value="1"/>
</dbReference>
<evidence type="ECO:0000256" key="1">
    <source>
        <dbReference type="ARBA" id="ARBA00002663"/>
    </source>
</evidence>
<dbReference type="SUPFAM" id="SSF54211">
    <property type="entry name" value="Ribosomal protein S5 domain 2-like"/>
    <property type="match status" value="1"/>
</dbReference>
<dbReference type="HAMAP" id="MF_00227">
    <property type="entry name" value="RNase_P"/>
    <property type="match status" value="1"/>
</dbReference>
<keyword evidence="6 7" id="KW-0694">RNA-binding</keyword>
<keyword evidence="10" id="KW-1185">Reference proteome</keyword>
<dbReference type="EMBL" id="LN824141">
    <property type="protein sequence ID" value="CEP77961.1"/>
    <property type="molecule type" value="Genomic_DNA"/>
</dbReference>
<dbReference type="GO" id="GO:0042781">
    <property type="term" value="F:3'-tRNA processing endoribonuclease activity"/>
    <property type="evidence" value="ECO:0007669"/>
    <property type="project" value="TreeGrafter"/>
</dbReference>
<evidence type="ECO:0000256" key="3">
    <source>
        <dbReference type="ARBA" id="ARBA00022722"/>
    </source>
</evidence>
<comment type="subunit">
    <text evidence="7">Consists of a catalytic RNA component (M1 or rnpB) and a protein subunit.</text>
</comment>
<evidence type="ECO:0000256" key="5">
    <source>
        <dbReference type="ARBA" id="ARBA00022801"/>
    </source>
</evidence>
<evidence type="ECO:0000256" key="2">
    <source>
        <dbReference type="ARBA" id="ARBA00022694"/>
    </source>
</evidence>
<dbReference type="PANTHER" id="PTHR33992">
    <property type="entry name" value="RIBONUCLEASE P PROTEIN COMPONENT"/>
    <property type="match status" value="1"/>
</dbReference>
<dbReference type="InterPro" id="IPR020568">
    <property type="entry name" value="Ribosomal_Su5_D2-typ_SF"/>
</dbReference>
<evidence type="ECO:0000256" key="6">
    <source>
        <dbReference type="ARBA" id="ARBA00022884"/>
    </source>
</evidence>
<dbReference type="KEGG" id="dtn:DTL3_0650"/>
<name>A0A0C7NJ48_DEFTU</name>
<gene>
    <name evidence="7 9" type="primary">rnpA</name>
    <name evidence="9" type="ORF">DTL3_0650</name>
</gene>
<dbReference type="OrthoDB" id="9810867at2"/>
<accession>A0A0C7NJ48</accession>
<dbReference type="Pfam" id="PF00825">
    <property type="entry name" value="Ribonuclease_P"/>
    <property type="match status" value="1"/>
</dbReference>
<evidence type="ECO:0000256" key="7">
    <source>
        <dbReference type="HAMAP-Rule" id="MF_00227"/>
    </source>
</evidence>
<dbReference type="GO" id="GO:0001682">
    <property type="term" value="P:tRNA 5'-leader removal"/>
    <property type="evidence" value="ECO:0007669"/>
    <property type="project" value="UniProtKB-UniRule"/>
</dbReference>
<evidence type="ECO:0000256" key="4">
    <source>
        <dbReference type="ARBA" id="ARBA00022759"/>
    </source>
</evidence>
<comment type="function">
    <text evidence="1 7">RNaseP catalyzes the removal of the 5'-leader sequence from pre-tRNA to produce the mature 5'-terminus. It can also cleave other RNA substrates such as 4.5S RNA. The protein component plays an auxiliary but essential role in vivo by binding to the 5'-leader sequence and broadening the substrate specificity of the ribozyme.</text>
</comment>
<dbReference type="STRING" id="1006576.DTL3_0650"/>
<evidence type="ECO:0000313" key="10">
    <source>
        <dbReference type="Proteomes" id="UP000032809"/>
    </source>
</evidence>
<keyword evidence="5 7" id="KW-0378">Hydrolase</keyword>
<dbReference type="Gene3D" id="3.30.230.10">
    <property type="match status" value="1"/>
</dbReference>
<dbReference type="HOGENOM" id="CLU_117179_9_2_0"/>
<dbReference type="GO" id="GO:0004526">
    <property type="term" value="F:ribonuclease P activity"/>
    <property type="evidence" value="ECO:0007669"/>
    <property type="project" value="UniProtKB-UniRule"/>
</dbReference>
<dbReference type="GO" id="GO:0000049">
    <property type="term" value="F:tRNA binding"/>
    <property type="evidence" value="ECO:0007669"/>
    <property type="project" value="UniProtKB-UniRule"/>
</dbReference>
<sequence>MSDQKLPKRERLKFNKDFKRAFEKGKRIIDTYFVIIYFENNLRYSRIATVVRKDFGKAFQRNKIKRYIREIYRTNKTFFPKGYDFVFIPRKFLSDNFCKVSYSELREMILSMVKRMTKNEEVCS</sequence>
<reference evidence="10" key="1">
    <citation type="submission" date="2014-11" db="EMBL/GenBank/DDBJ databases">
        <authorList>
            <person name="Wibberg D."/>
        </authorList>
    </citation>
    <scope>NUCLEOTIDE SEQUENCE [LARGE SCALE GENOMIC DNA]</scope>
    <source>
        <strain evidence="10">L3</strain>
    </source>
</reference>
<dbReference type="PROSITE" id="PS00648">
    <property type="entry name" value="RIBONUCLEASE_P"/>
    <property type="match status" value="1"/>
</dbReference>